<evidence type="ECO:0000256" key="3">
    <source>
        <dbReference type="ARBA" id="ARBA00004395"/>
    </source>
</evidence>
<comment type="function">
    <text evidence="12">Involved in vesicular trafficking at the Golgi apparatus level. Involved in endosome-to-Golgi trafficking. Mechanistically, captures transport vesicles arriving from endosomes via the protein TBC1D23. Recognized vesicles are then tethered to the trans-Golgi before subsequent SNARE engagement and vesicle fusion. Selectively regulates E-cadherin transport from the trans-Golgi network in tubulovesicular carriers.</text>
</comment>
<evidence type="ECO:0000256" key="1">
    <source>
        <dbReference type="ARBA" id="ARBA00004198"/>
    </source>
</evidence>
<sequence>MFAKLKKKVIEENGGRTLEAGDRSPSLSSLPGSVRRDSATPTAVHSPVSKEPPAGGGGGGDLKAAYSMERLAPSSPAPSEDSGGRNNSMSKEDLKALLTKRTEQCKKMEGNISDLAALIKDKNKTMEQLERQTKQHEDVLNQRLSEQKAEFEAYRDKLISGYQEDKLALDKDKQELAKKLQVAEEYRETFFKRELDSDEIQDFTVQELAKVKHMLIMAQTELEKCRKELETKSELLTSTQSREKQLDTDYAKTKEKADTLEKECERLTEDNNERAELVTSLSKEKSAFEKRVDQLTREMTEKQSQIAKLNHQLSELDNNYRALEHSSEMHRNKTSKLLEEKEDHINLLQERVNTLEKRLTGQSLSGDDRVTALQAEREGLEKKLSETRQQLTEIKSTWSDKISHLEAQISHLNTKIMEDSEELASNQRAADSMRDNFHKQIEDLRRQLEDAEKRALENYELASGKDTHHEHQVRELESQLSHARLACVDMETQLRSKITSLEVQLTELQTARQAEHDDLRNQLEQEKRQNEESMERELHHEQTLKAAEARCAELESKVSTQQEELSRLREELKARNQSSDGQGLKVTELEKRVEELQAEVGAHKTDLSSARRQFNHTDQEKGELMVRNAQLSQQLTALQQRVSEQRSDAESQLTDRDQTIQGQQDSITQLQDRIEGLQTQVQELESLNAAMGSTDQLELTIRGLQDQLADKTRTLKKQEQTVKDLRQTLQRELKVQALPNDDASDDNNVPSPSTNRKFPPRQAVPPRSVSPQPPQSTHHNMSSFGSAVLPVSSSVTSSSATAAVKPMTLTSVMQVSHERGVVVRRDLEQDVNFQYLKHVVLKFMLSREAEAVQLIKAVAVLLNFTHQEQQMIKQTLEWKMSWFGSRPSLGKGQKAKVVPPNY</sequence>
<dbReference type="PANTHER" id="PTHR23157">
    <property type="entry name" value="GRIP AND COILED-COIL DOMAIN-CONTAINING PROTEIN 1"/>
    <property type="match status" value="1"/>
</dbReference>
<dbReference type="InterPro" id="IPR051952">
    <property type="entry name" value="Golgi-autophagy_related"/>
</dbReference>
<evidence type="ECO:0000256" key="7">
    <source>
        <dbReference type="ARBA" id="ARBA00023054"/>
    </source>
</evidence>
<dbReference type="SMART" id="SM00755">
    <property type="entry name" value="Grip"/>
    <property type="match status" value="1"/>
</dbReference>
<name>A0AAN9AX47_9CAEN</name>
<keyword evidence="5" id="KW-0013">ADP-ribosylation</keyword>
<feature type="region of interest" description="Disordered" evidence="15">
    <location>
        <begin position="735"/>
        <end position="785"/>
    </location>
</feature>
<evidence type="ECO:0000313" key="17">
    <source>
        <dbReference type="EMBL" id="KAK7094843.1"/>
    </source>
</evidence>
<evidence type="ECO:0000256" key="10">
    <source>
        <dbReference type="ARBA" id="ARBA00070165"/>
    </source>
</evidence>
<comment type="caution">
    <text evidence="17">The sequence shown here is derived from an EMBL/GenBank/DDBJ whole genome shotgun (WGS) entry which is preliminary data.</text>
</comment>
<dbReference type="Pfam" id="PF01465">
    <property type="entry name" value="GRIP"/>
    <property type="match status" value="1"/>
</dbReference>
<evidence type="ECO:0000256" key="11">
    <source>
        <dbReference type="ARBA" id="ARBA00078935"/>
    </source>
</evidence>
<dbReference type="Proteomes" id="UP001374579">
    <property type="component" value="Unassembled WGS sequence"/>
</dbReference>
<comment type="subunit">
    <text evidence="13">Interacts with RAB6A. Directly interacts with TBC1D23. Interacts with FAM91A1; this interaction may be mediated by TBC1D23. Interacts with ARL1; this interaction recruits Golgin-97/GOLGA1 onto the Golgi apparatus.</text>
</comment>
<gene>
    <name evidence="17" type="ORF">V1264_006339</name>
</gene>
<dbReference type="AlphaFoldDB" id="A0AAN9AX47"/>
<evidence type="ECO:0000313" key="18">
    <source>
        <dbReference type="Proteomes" id="UP001374579"/>
    </source>
</evidence>
<keyword evidence="6" id="KW-0333">Golgi apparatus</keyword>
<dbReference type="GO" id="GO:0000139">
    <property type="term" value="C:Golgi membrane"/>
    <property type="evidence" value="ECO:0007669"/>
    <property type="project" value="UniProtKB-SubCell"/>
</dbReference>
<comment type="subcellular location">
    <subcellularLocation>
        <location evidence="2">Cytoplasmic vesicle</location>
        <location evidence="2">Secretory vesicle</location>
        <location evidence="2">Acrosome</location>
    </subcellularLocation>
    <subcellularLocation>
        <location evidence="3">Golgi apparatus membrane</location>
        <topology evidence="3">Peripheral membrane protein</topology>
    </subcellularLocation>
    <subcellularLocation>
        <location evidence="1">Golgi apparatus</location>
        <location evidence="1">trans-Golgi network membrane</location>
    </subcellularLocation>
</comment>
<evidence type="ECO:0000256" key="2">
    <source>
        <dbReference type="ARBA" id="ARBA00004218"/>
    </source>
</evidence>
<feature type="compositionally biased region" description="Basic and acidic residues" evidence="15">
    <location>
        <begin position="643"/>
        <end position="658"/>
    </location>
</feature>
<dbReference type="Gene3D" id="6.10.140.920">
    <property type="match status" value="1"/>
</dbReference>
<evidence type="ECO:0000256" key="8">
    <source>
        <dbReference type="ARBA" id="ARBA00023136"/>
    </source>
</evidence>
<keyword evidence="9" id="KW-0968">Cytoplasmic vesicle</keyword>
<protein>
    <recommendedName>
        <fullName evidence="10">Golgin subfamily A member 1</fullName>
    </recommendedName>
    <alternativeName>
        <fullName evidence="11">Golgin-97</fullName>
    </alternativeName>
</protein>
<evidence type="ECO:0000256" key="9">
    <source>
        <dbReference type="ARBA" id="ARBA00023329"/>
    </source>
</evidence>
<evidence type="ECO:0000256" key="4">
    <source>
        <dbReference type="ARBA" id="ARBA00022553"/>
    </source>
</evidence>
<feature type="coiled-coil region" evidence="14">
    <location>
        <begin position="112"/>
        <end position="189"/>
    </location>
</feature>
<dbReference type="PROSITE" id="PS50913">
    <property type="entry name" value="GRIP"/>
    <property type="match status" value="1"/>
</dbReference>
<feature type="region of interest" description="Disordered" evidence="15">
    <location>
        <begin position="1"/>
        <end position="96"/>
    </location>
</feature>
<dbReference type="GO" id="GO:0001669">
    <property type="term" value="C:acrosomal vesicle"/>
    <property type="evidence" value="ECO:0007669"/>
    <property type="project" value="UniProtKB-SubCell"/>
</dbReference>
<dbReference type="Gene3D" id="1.10.220.60">
    <property type="entry name" value="GRIP domain"/>
    <property type="match status" value="1"/>
</dbReference>
<dbReference type="InterPro" id="IPR000237">
    <property type="entry name" value="GRIP_dom"/>
</dbReference>
<organism evidence="17 18">
    <name type="scientific">Littorina saxatilis</name>
    <dbReference type="NCBI Taxonomy" id="31220"/>
    <lineage>
        <taxon>Eukaryota</taxon>
        <taxon>Metazoa</taxon>
        <taxon>Spiralia</taxon>
        <taxon>Lophotrochozoa</taxon>
        <taxon>Mollusca</taxon>
        <taxon>Gastropoda</taxon>
        <taxon>Caenogastropoda</taxon>
        <taxon>Littorinimorpha</taxon>
        <taxon>Littorinoidea</taxon>
        <taxon>Littorinidae</taxon>
        <taxon>Littorina</taxon>
    </lineage>
</organism>
<evidence type="ECO:0000256" key="13">
    <source>
        <dbReference type="ARBA" id="ARBA00093537"/>
    </source>
</evidence>
<feature type="compositionally biased region" description="Polar residues" evidence="15">
    <location>
        <begin position="746"/>
        <end position="756"/>
    </location>
</feature>
<evidence type="ECO:0000259" key="16">
    <source>
        <dbReference type="PROSITE" id="PS50913"/>
    </source>
</evidence>
<keyword evidence="18" id="KW-1185">Reference proteome</keyword>
<evidence type="ECO:0000256" key="5">
    <source>
        <dbReference type="ARBA" id="ARBA00022765"/>
    </source>
</evidence>
<accession>A0AAN9AX47</accession>
<feature type="domain" description="GRIP" evidence="16">
    <location>
        <begin position="826"/>
        <end position="875"/>
    </location>
</feature>
<dbReference type="Gene3D" id="1.10.287.1490">
    <property type="match status" value="1"/>
</dbReference>
<reference evidence="17 18" key="1">
    <citation type="submission" date="2024-02" db="EMBL/GenBank/DDBJ databases">
        <title>Chromosome-scale genome assembly of the rough periwinkle Littorina saxatilis.</title>
        <authorList>
            <person name="De Jode A."/>
            <person name="Faria R."/>
            <person name="Formenti G."/>
            <person name="Sims Y."/>
            <person name="Smith T.P."/>
            <person name="Tracey A."/>
            <person name="Wood J.M.D."/>
            <person name="Zagrodzka Z.B."/>
            <person name="Johannesson K."/>
            <person name="Butlin R.K."/>
            <person name="Leder E.H."/>
        </authorList>
    </citation>
    <scope>NUCLEOTIDE SEQUENCE [LARGE SCALE GENOMIC DNA]</scope>
    <source>
        <strain evidence="17">Snail1</strain>
        <tissue evidence="17">Muscle</tissue>
    </source>
</reference>
<evidence type="ECO:0000256" key="15">
    <source>
        <dbReference type="SAM" id="MobiDB-lite"/>
    </source>
</evidence>
<keyword evidence="8" id="KW-0472">Membrane</keyword>
<keyword evidence="7 14" id="KW-0175">Coiled coil</keyword>
<evidence type="ECO:0000256" key="6">
    <source>
        <dbReference type="ARBA" id="ARBA00023034"/>
    </source>
</evidence>
<feature type="compositionally biased region" description="Basic and acidic residues" evidence="15">
    <location>
        <begin position="8"/>
        <end position="22"/>
    </location>
</feature>
<proteinExistence type="predicted"/>
<evidence type="ECO:0000256" key="14">
    <source>
        <dbReference type="SAM" id="Coils"/>
    </source>
</evidence>
<feature type="region of interest" description="Disordered" evidence="15">
    <location>
        <begin position="639"/>
        <end position="666"/>
    </location>
</feature>
<dbReference type="FunFam" id="1.10.220.60:FF:000002">
    <property type="entry name" value="Golgin subfamily A member 1"/>
    <property type="match status" value="1"/>
</dbReference>
<dbReference type="GO" id="GO:0005802">
    <property type="term" value="C:trans-Golgi network"/>
    <property type="evidence" value="ECO:0007669"/>
    <property type="project" value="UniProtKB-ARBA"/>
</dbReference>
<keyword evidence="4" id="KW-0597">Phosphoprotein</keyword>
<evidence type="ECO:0000256" key="12">
    <source>
        <dbReference type="ARBA" id="ARBA00093371"/>
    </source>
</evidence>
<dbReference type="EMBL" id="JBAMIC010000018">
    <property type="protein sequence ID" value="KAK7094843.1"/>
    <property type="molecule type" value="Genomic_DNA"/>
</dbReference>
<dbReference type="Gene3D" id="1.20.5.340">
    <property type="match status" value="1"/>
</dbReference>
<dbReference type="PANTHER" id="PTHR23157:SF24">
    <property type="entry name" value="GOLGIN SUBFAMILY A MEMBER 1"/>
    <property type="match status" value="1"/>
</dbReference>